<evidence type="ECO:0000313" key="3">
    <source>
        <dbReference type="Proteomes" id="UP000011991"/>
    </source>
</evidence>
<feature type="compositionally biased region" description="Basic and acidic residues" evidence="1">
    <location>
        <begin position="47"/>
        <end position="59"/>
    </location>
</feature>
<reference evidence="2 3" key="1">
    <citation type="journal article" date="2013" name="Mar. Genomics">
        <title>Expression of sulfatases in Rhodopirellula baltica and the diversity of sulfatases in the genus Rhodopirellula.</title>
        <authorList>
            <person name="Wegner C.E."/>
            <person name="Richter-Heitmann T."/>
            <person name="Klindworth A."/>
            <person name="Klockow C."/>
            <person name="Richter M."/>
            <person name="Achstetter T."/>
            <person name="Glockner F.O."/>
            <person name="Harder J."/>
        </authorList>
    </citation>
    <scope>NUCLEOTIDE SEQUENCE [LARGE SCALE GENOMIC DNA]</scope>
    <source>
        <strain evidence="2 3">SM1</strain>
    </source>
</reference>
<feature type="compositionally biased region" description="Basic and acidic residues" evidence="1">
    <location>
        <begin position="1"/>
        <end position="10"/>
    </location>
</feature>
<protein>
    <submittedName>
        <fullName evidence="2">Uncharacterized protein</fullName>
    </submittedName>
</protein>
<dbReference type="PATRIC" id="fig|1265738.3.peg.3287"/>
<dbReference type="AlphaFoldDB" id="M5RKG3"/>
<sequence length="59" mass="6737">MVIIGKERADLWQPNQNQGNRKQVPNPAARRRKAVRTQKVGLQNVKTAKETRSTSDLPR</sequence>
<evidence type="ECO:0000313" key="2">
    <source>
        <dbReference type="EMBL" id="EMI19785.1"/>
    </source>
</evidence>
<proteinExistence type="predicted"/>
<comment type="caution">
    <text evidence="2">The sequence shown here is derived from an EMBL/GenBank/DDBJ whole genome shotgun (WGS) entry which is preliminary data.</text>
</comment>
<accession>M5RKG3</accession>
<evidence type="ECO:0000256" key="1">
    <source>
        <dbReference type="SAM" id="MobiDB-lite"/>
    </source>
</evidence>
<name>M5RKG3_9BACT</name>
<keyword evidence="3" id="KW-1185">Reference proteome</keyword>
<feature type="region of interest" description="Disordered" evidence="1">
    <location>
        <begin position="1"/>
        <end position="59"/>
    </location>
</feature>
<dbReference type="EMBL" id="ANOG01000479">
    <property type="protein sequence ID" value="EMI19785.1"/>
    <property type="molecule type" value="Genomic_DNA"/>
</dbReference>
<gene>
    <name evidence="2" type="ORF">RMSM_03295</name>
</gene>
<feature type="compositionally biased region" description="Polar residues" evidence="1">
    <location>
        <begin position="13"/>
        <end position="23"/>
    </location>
</feature>
<organism evidence="2 3">
    <name type="scientific">Rhodopirellula maiorica SM1</name>
    <dbReference type="NCBI Taxonomy" id="1265738"/>
    <lineage>
        <taxon>Bacteria</taxon>
        <taxon>Pseudomonadati</taxon>
        <taxon>Planctomycetota</taxon>
        <taxon>Planctomycetia</taxon>
        <taxon>Pirellulales</taxon>
        <taxon>Pirellulaceae</taxon>
        <taxon>Novipirellula</taxon>
    </lineage>
</organism>
<dbReference type="Proteomes" id="UP000011991">
    <property type="component" value="Unassembled WGS sequence"/>
</dbReference>